<dbReference type="GO" id="GO:0050661">
    <property type="term" value="F:NADP binding"/>
    <property type="evidence" value="ECO:0007669"/>
    <property type="project" value="InterPro"/>
</dbReference>
<dbReference type="GO" id="GO:0006006">
    <property type="term" value="P:glucose metabolic process"/>
    <property type="evidence" value="ECO:0007669"/>
    <property type="project" value="UniProtKB-KW"/>
</dbReference>
<dbReference type="PANTHER" id="PTHR23429">
    <property type="entry name" value="GLUCOSE-6-PHOSPHATE 1-DEHYDROGENASE G6PD"/>
    <property type="match status" value="1"/>
</dbReference>
<dbReference type="GO" id="GO:0005829">
    <property type="term" value="C:cytosol"/>
    <property type="evidence" value="ECO:0007669"/>
    <property type="project" value="TreeGrafter"/>
</dbReference>
<evidence type="ECO:0000259" key="7">
    <source>
        <dbReference type="Pfam" id="PF02781"/>
    </source>
</evidence>
<organism evidence="8 9">
    <name type="scientific">Allobranchiibius huperziae</name>
    <dbReference type="NCBI Taxonomy" id="1874116"/>
    <lineage>
        <taxon>Bacteria</taxon>
        <taxon>Bacillati</taxon>
        <taxon>Actinomycetota</taxon>
        <taxon>Actinomycetes</taxon>
        <taxon>Micrococcales</taxon>
        <taxon>Dermacoccaceae</taxon>
        <taxon>Allobranchiibius</taxon>
    </lineage>
</organism>
<comment type="pathway">
    <text evidence="1">Carbohydrate degradation; pentose phosphate pathway; D-ribulose 5-phosphate from D-glucose 6-phosphate (oxidative stage): step 1/3.</text>
</comment>
<dbReference type="PANTHER" id="PTHR23429:SF0">
    <property type="entry name" value="GLUCOSE-6-PHOSPHATE 1-DEHYDROGENASE"/>
    <property type="match status" value="1"/>
</dbReference>
<comment type="caution">
    <text evidence="8">The sequence shown here is derived from an EMBL/GenBank/DDBJ whole genome shotgun (WGS) entry which is preliminary data.</text>
</comment>
<evidence type="ECO:0000313" key="8">
    <source>
        <dbReference type="EMBL" id="NYJ76189.1"/>
    </source>
</evidence>
<dbReference type="NCBIfam" id="NF009492">
    <property type="entry name" value="PRK12853.1-3"/>
    <property type="match status" value="1"/>
</dbReference>
<dbReference type="Gene3D" id="3.30.360.10">
    <property type="entry name" value="Dihydrodipicolinate Reductase, domain 2"/>
    <property type="match status" value="1"/>
</dbReference>
<keyword evidence="9" id="KW-1185">Reference proteome</keyword>
<protein>
    <submittedName>
        <fullName evidence="8">Glucose-6-phosphate 1-dehydrogenase</fullName>
        <ecNumber evidence="8">1.1.1.363</ecNumber>
        <ecNumber evidence="8">1.1.1.49</ecNumber>
    </submittedName>
</protein>
<dbReference type="PIRSF" id="PIRSF000110">
    <property type="entry name" value="G6PD"/>
    <property type="match status" value="1"/>
</dbReference>
<dbReference type="EC" id="1.1.1.49" evidence="8"/>
<dbReference type="Pfam" id="PF02781">
    <property type="entry name" value="G6PD_C"/>
    <property type="match status" value="1"/>
</dbReference>
<gene>
    <name evidence="8" type="ORF">HNR15_003152</name>
</gene>
<dbReference type="AlphaFoldDB" id="A0A853DJR5"/>
<evidence type="ECO:0000259" key="6">
    <source>
        <dbReference type="Pfam" id="PF00479"/>
    </source>
</evidence>
<keyword evidence="4 8" id="KW-0560">Oxidoreductase</keyword>
<dbReference type="InterPro" id="IPR001282">
    <property type="entry name" value="G6P_DH"/>
</dbReference>
<keyword evidence="5" id="KW-0119">Carbohydrate metabolism</keyword>
<dbReference type="InterPro" id="IPR036291">
    <property type="entry name" value="NAD(P)-bd_dom_sf"/>
</dbReference>
<dbReference type="Pfam" id="PF00479">
    <property type="entry name" value="G6PD_N"/>
    <property type="match status" value="1"/>
</dbReference>
<dbReference type="GO" id="GO:0009051">
    <property type="term" value="P:pentose-phosphate shunt, oxidative branch"/>
    <property type="evidence" value="ECO:0007669"/>
    <property type="project" value="TreeGrafter"/>
</dbReference>
<dbReference type="SUPFAM" id="SSF51735">
    <property type="entry name" value="NAD(P)-binding Rossmann-fold domains"/>
    <property type="match status" value="1"/>
</dbReference>
<dbReference type="RefSeq" id="WP_179483278.1">
    <property type="nucleotide sequence ID" value="NZ_JACCFW010000001.1"/>
</dbReference>
<dbReference type="Gene3D" id="3.40.50.720">
    <property type="entry name" value="NAD(P)-binding Rossmann-like Domain"/>
    <property type="match status" value="1"/>
</dbReference>
<keyword evidence="3" id="KW-0521">NADP</keyword>
<evidence type="ECO:0000313" key="9">
    <source>
        <dbReference type="Proteomes" id="UP000571817"/>
    </source>
</evidence>
<proteinExistence type="predicted"/>
<sequence length="465" mass="51227">MATTDDPVTLLILGASGDLTQRLLLPGLGSLLHIEPDRKVELFGVGRTGLDDAEWHRRIRTAFQETGVTKRRTDQVVKSARWLTADATQGDHLKWLLEQCSDGPVVIYFALPPAVSIKICALLEKLDVPADLRLALEKPFGEDEKSARALNAQLHRVVAEDQIFRIDHFMGTATVLNLVGLRFANRVMGPIWSSEHIERVEILYDEALALEGRAGYYDTAGALRDMLQSHLLQVMSIFAMEPIAQLHPQELADLKAQVLRATHLWQDSPKRATRRARYTAGTLDGKKIPSYVDEEGVDPKNGTETLAQVKLEVRNSRWSGVPITLRSGKALGAARKQIVCYFRPVDHVPEGFNGDAQADRLVINLKPGAVSLELTMNAEGDPLGLEQKVLNADLTAARMQAYGEVLRDILDGNPLLSVRADAAELGWHIMDPVLKAWAKDRVPLEDYAAGSAGPENWLPSDSVVG</sequence>
<dbReference type="EMBL" id="JACCFW010000001">
    <property type="protein sequence ID" value="NYJ76189.1"/>
    <property type="molecule type" value="Genomic_DNA"/>
</dbReference>
<evidence type="ECO:0000256" key="5">
    <source>
        <dbReference type="ARBA" id="ARBA00023277"/>
    </source>
</evidence>
<dbReference type="GO" id="GO:0004345">
    <property type="term" value="F:glucose-6-phosphate dehydrogenase activity"/>
    <property type="evidence" value="ECO:0007669"/>
    <property type="project" value="UniProtKB-EC"/>
</dbReference>
<reference evidence="8 9" key="1">
    <citation type="submission" date="2020-07" db="EMBL/GenBank/DDBJ databases">
        <title>Sequencing the genomes of 1000 actinobacteria strains.</title>
        <authorList>
            <person name="Klenk H.-P."/>
        </authorList>
    </citation>
    <scope>NUCLEOTIDE SEQUENCE [LARGE SCALE GENOMIC DNA]</scope>
    <source>
        <strain evidence="8 9">DSM 29531</strain>
    </source>
</reference>
<dbReference type="InterPro" id="IPR022675">
    <property type="entry name" value="G6P_DH_C"/>
</dbReference>
<keyword evidence="2" id="KW-0313">Glucose metabolism</keyword>
<evidence type="ECO:0000256" key="4">
    <source>
        <dbReference type="ARBA" id="ARBA00023002"/>
    </source>
</evidence>
<accession>A0A853DJR5</accession>
<feature type="domain" description="Glucose-6-phosphate dehydrogenase C-terminal" evidence="7">
    <location>
        <begin position="181"/>
        <end position="456"/>
    </location>
</feature>
<evidence type="ECO:0000256" key="3">
    <source>
        <dbReference type="ARBA" id="ARBA00022857"/>
    </source>
</evidence>
<dbReference type="SUPFAM" id="SSF55347">
    <property type="entry name" value="Glyceraldehyde-3-phosphate dehydrogenase-like, C-terminal domain"/>
    <property type="match status" value="1"/>
</dbReference>
<dbReference type="InterPro" id="IPR022674">
    <property type="entry name" value="G6P_DH_NAD-bd"/>
</dbReference>
<evidence type="ECO:0000256" key="1">
    <source>
        <dbReference type="ARBA" id="ARBA00004937"/>
    </source>
</evidence>
<dbReference type="PRINTS" id="PR00079">
    <property type="entry name" value="G6PDHDRGNASE"/>
</dbReference>
<feature type="domain" description="Glucose-6-phosphate dehydrogenase NAD-binding" evidence="6">
    <location>
        <begin position="12"/>
        <end position="177"/>
    </location>
</feature>
<evidence type="ECO:0000256" key="2">
    <source>
        <dbReference type="ARBA" id="ARBA00022526"/>
    </source>
</evidence>
<dbReference type="EC" id="1.1.1.363" evidence="8"/>
<name>A0A853DJR5_9MICO</name>
<dbReference type="Proteomes" id="UP000571817">
    <property type="component" value="Unassembled WGS sequence"/>
</dbReference>